<dbReference type="OrthoDB" id="7615426at2"/>
<sequence>MTRAGEPTIGVVIPTRNAARWLERTLAVLREEPEPAEVLVVDSGSSDGTPEIAARQGARVVSIDPREFGHGRTRNLAMELTDADLVCFLTQDAVPLPGWLASWRPAFARHPRVGAAFGPQLPWPDTPVPVARELDEFFPRFAHPTAPDEPAVLGSLDDPFLSNVNACYRRDCWRELRFPDVPYGEDRAFALAMREAGWSLAYVPRARVRHAHAYPPLEFARRYFDEFRALALVFGYRERWLDPVALLRRVLGETLRDVHWARRRRGVGAVRTLARSPRWALHHAIRATFAPLGSRGLALPAPLQRALSLEGRAIRRGELAVGARGADERGVGDAALAVRRVEPWDAADPYLCGRLEREGPAPTRPRLVHASNGDRPLHVAFVVPPWERGSGGHMTILRFVRYLEQRGHTVTLWLHDPRAERRWAWNGVLRHSIVSDFMRVRAPVFNGFDQWHGADVAVATGWETVYRVLLLPDVGDRVYLVQDHEPDFFPASAERVLAERTYTFPELRIVTAGRWLSELLRERYDVESDFFSLGVDHDVYKPDPRVERIPMSIAMYGRFVTGRRGVPLARDAIALLWERGIRPRVFVFGTEDPPGLPFPYEFVGVVPPSRLARLYNEVTVGIALSLTNYSLVPLEMLACGLPCVDVAGGSLERELGRDAGVVYAEAQPAAIADALFSVLCSSAERRRQLAQAATAATASLEWADASARLDRLLRMLAHSETPVL</sequence>
<evidence type="ECO:0000256" key="7">
    <source>
        <dbReference type="ARBA" id="ARBA00037904"/>
    </source>
</evidence>
<evidence type="ECO:0000256" key="9">
    <source>
        <dbReference type="ARBA" id="ARBA00040345"/>
    </source>
</evidence>
<evidence type="ECO:0000256" key="4">
    <source>
        <dbReference type="ARBA" id="ARBA00022679"/>
    </source>
</evidence>
<dbReference type="EMBL" id="FNWJ01000001">
    <property type="protein sequence ID" value="SEH11722.1"/>
    <property type="molecule type" value="Genomic_DNA"/>
</dbReference>
<gene>
    <name evidence="11" type="ORF">SAMN02745716_0859</name>
</gene>
<accession>A0A1H6FN00</accession>
<keyword evidence="2" id="KW-1003">Cell membrane</keyword>
<comment type="subcellular location">
    <subcellularLocation>
        <location evidence="1">Cell membrane</location>
    </subcellularLocation>
</comment>
<dbReference type="Proteomes" id="UP000222056">
    <property type="component" value="Unassembled WGS sequence"/>
</dbReference>
<evidence type="ECO:0000256" key="6">
    <source>
        <dbReference type="ARBA" id="ARBA00037281"/>
    </source>
</evidence>
<dbReference type="GO" id="GO:0016757">
    <property type="term" value="F:glycosyltransferase activity"/>
    <property type="evidence" value="ECO:0007669"/>
    <property type="project" value="UniProtKB-KW"/>
</dbReference>
<dbReference type="InterPro" id="IPR029044">
    <property type="entry name" value="Nucleotide-diphossugar_trans"/>
</dbReference>
<dbReference type="SUPFAM" id="SSF53448">
    <property type="entry name" value="Nucleotide-diphospho-sugar transferases"/>
    <property type="match status" value="1"/>
</dbReference>
<name>A0A1H6FN00_THEAL</name>
<evidence type="ECO:0000313" key="11">
    <source>
        <dbReference type="EMBL" id="SEH11722.1"/>
    </source>
</evidence>
<dbReference type="Gene3D" id="3.40.50.2000">
    <property type="entry name" value="Glycogen Phosphorylase B"/>
    <property type="match status" value="1"/>
</dbReference>
<comment type="function">
    <text evidence="6">Catalyzes the glycosylation of 4,4'-diaponeurosporenoate, i.e. the esterification of glucose at the C1'' position with the carboxyl group of 4,4'-diaponeurosporenic acid, to form glycosyl-4,4'-diaponeurosporenoate. This is a step in the biosynthesis of staphyloxanthin, an orange pigment present in most staphylococci strains.</text>
</comment>
<keyword evidence="5" id="KW-0472">Membrane</keyword>
<dbReference type="SUPFAM" id="SSF53756">
    <property type="entry name" value="UDP-Glycosyltransferase/glycogen phosphorylase"/>
    <property type="match status" value="1"/>
</dbReference>
<dbReference type="Gene3D" id="3.40.50.11090">
    <property type="match status" value="1"/>
</dbReference>
<proteinExistence type="inferred from homology"/>
<evidence type="ECO:0000256" key="3">
    <source>
        <dbReference type="ARBA" id="ARBA00022676"/>
    </source>
</evidence>
<evidence type="ECO:0000256" key="2">
    <source>
        <dbReference type="ARBA" id="ARBA00022475"/>
    </source>
</evidence>
<reference evidence="12" key="1">
    <citation type="submission" date="2016-10" db="EMBL/GenBank/DDBJ databases">
        <authorList>
            <person name="Varghese N."/>
            <person name="Submissions S."/>
        </authorList>
    </citation>
    <scope>NUCLEOTIDE SEQUENCE [LARGE SCALE GENOMIC DNA]</scope>
    <source>
        <strain evidence="12">ATCC 35263</strain>
    </source>
</reference>
<dbReference type="Gene3D" id="3.90.550.10">
    <property type="entry name" value="Spore Coat Polysaccharide Biosynthesis Protein SpsA, Chain A"/>
    <property type="match status" value="1"/>
</dbReference>
<comment type="similarity">
    <text evidence="8">Belongs to the glycosyltransferase 2 family. CrtQ subfamily.</text>
</comment>
<keyword evidence="3" id="KW-0328">Glycosyltransferase</keyword>
<evidence type="ECO:0000259" key="10">
    <source>
        <dbReference type="Pfam" id="PF00535"/>
    </source>
</evidence>
<comment type="pathway">
    <text evidence="7">Carotenoid biosynthesis; staphyloxanthin biosynthesis; staphyloxanthin from farnesyl diphosphate: step 4/5.</text>
</comment>
<feature type="domain" description="Glycosyltransferase 2-like" evidence="10">
    <location>
        <begin position="11"/>
        <end position="115"/>
    </location>
</feature>
<keyword evidence="12" id="KW-1185">Reference proteome</keyword>
<dbReference type="PANTHER" id="PTHR43646">
    <property type="entry name" value="GLYCOSYLTRANSFERASE"/>
    <property type="match status" value="1"/>
</dbReference>
<evidence type="ECO:0000256" key="8">
    <source>
        <dbReference type="ARBA" id="ARBA00038120"/>
    </source>
</evidence>
<dbReference type="PANTHER" id="PTHR43646:SF2">
    <property type="entry name" value="GLYCOSYLTRANSFERASE 2-LIKE DOMAIN-CONTAINING PROTEIN"/>
    <property type="match status" value="1"/>
</dbReference>
<dbReference type="CDD" id="cd03801">
    <property type="entry name" value="GT4_PimA-like"/>
    <property type="match status" value="1"/>
</dbReference>
<dbReference type="Pfam" id="PF13692">
    <property type="entry name" value="Glyco_trans_1_4"/>
    <property type="match status" value="1"/>
</dbReference>
<dbReference type="Pfam" id="PF00535">
    <property type="entry name" value="Glycos_transf_2"/>
    <property type="match status" value="1"/>
</dbReference>
<evidence type="ECO:0000256" key="5">
    <source>
        <dbReference type="ARBA" id="ARBA00023136"/>
    </source>
</evidence>
<organism evidence="11 12">
    <name type="scientific">Thermoleophilum album</name>
    <dbReference type="NCBI Taxonomy" id="29539"/>
    <lineage>
        <taxon>Bacteria</taxon>
        <taxon>Bacillati</taxon>
        <taxon>Actinomycetota</taxon>
        <taxon>Thermoleophilia</taxon>
        <taxon>Thermoleophilales</taxon>
        <taxon>Thermoleophilaceae</taxon>
        <taxon>Thermoleophilum</taxon>
    </lineage>
</organism>
<protein>
    <recommendedName>
        <fullName evidence="9">4,4'-diaponeurosporenoate glycosyltransferase</fullName>
    </recommendedName>
</protein>
<dbReference type="AlphaFoldDB" id="A0A1H6FN00"/>
<keyword evidence="4 11" id="KW-0808">Transferase</keyword>
<evidence type="ECO:0000313" key="12">
    <source>
        <dbReference type="Proteomes" id="UP000222056"/>
    </source>
</evidence>
<dbReference type="STRING" id="29539.SAMN02745716_0859"/>
<evidence type="ECO:0000256" key="1">
    <source>
        <dbReference type="ARBA" id="ARBA00004236"/>
    </source>
</evidence>
<dbReference type="RefSeq" id="WP_093116504.1">
    <property type="nucleotide sequence ID" value="NZ_FNWJ01000001.1"/>
</dbReference>
<dbReference type="GO" id="GO:0005886">
    <property type="term" value="C:plasma membrane"/>
    <property type="evidence" value="ECO:0007669"/>
    <property type="project" value="UniProtKB-SubCell"/>
</dbReference>
<dbReference type="InterPro" id="IPR001173">
    <property type="entry name" value="Glyco_trans_2-like"/>
</dbReference>